<dbReference type="EMBL" id="BPVZ01000124">
    <property type="protein sequence ID" value="GKV37704.1"/>
    <property type="molecule type" value="Genomic_DNA"/>
</dbReference>
<organism evidence="1 2">
    <name type="scientific">Rubroshorea leprosula</name>
    <dbReference type="NCBI Taxonomy" id="152421"/>
    <lineage>
        <taxon>Eukaryota</taxon>
        <taxon>Viridiplantae</taxon>
        <taxon>Streptophyta</taxon>
        <taxon>Embryophyta</taxon>
        <taxon>Tracheophyta</taxon>
        <taxon>Spermatophyta</taxon>
        <taxon>Magnoliopsida</taxon>
        <taxon>eudicotyledons</taxon>
        <taxon>Gunneridae</taxon>
        <taxon>Pentapetalae</taxon>
        <taxon>rosids</taxon>
        <taxon>malvids</taxon>
        <taxon>Malvales</taxon>
        <taxon>Dipterocarpaceae</taxon>
        <taxon>Rubroshorea</taxon>
    </lineage>
</organism>
<keyword evidence="2" id="KW-1185">Reference proteome</keyword>
<reference evidence="1 2" key="1">
    <citation type="journal article" date="2021" name="Commun. Biol.">
        <title>The genome of Shorea leprosula (Dipterocarpaceae) highlights the ecological relevance of drought in aseasonal tropical rainforests.</title>
        <authorList>
            <person name="Ng K.K.S."/>
            <person name="Kobayashi M.J."/>
            <person name="Fawcett J.A."/>
            <person name="Hatakeyama M."/>
            <person name="Paape T."/>
            <person name="Ng C.H."/>
            <person name="Ang C.C."/>
            <person name="Tnah L.H."/>
            <person name="Lee C.T."/>
            <person name="Nishiyama T."/>
            <person name="Sese J."/>
            <person name="O'Brien M.J."/>
            <person name="Copetti D."/>
            <person name="Mohd Noor M.I."/>
            <person name="Ong R.C."/>
            <person name="Putra M."/>
            <person name="Sireger I.Z."/>
            <person name="Indrioko S."/>
            <person name="Kosugi Y."/>
            <person name="Izuno A."/>
            <person name="Isagi Y."/>
            <person name="Lee S.L."/>
            <person name="Shimizu K.K."/>
        </authorList>
    </citation>
    <scope>NUCLEOTIDE SEQUENCE [LARGE SCALE GENOMIC DNA]</scope>
    <source>
        <strain evidence="1">214</strain>
    </source>
</reference>
<proteinExistence type="predicted"/>
<name>A0AAV5LLE9_9ROSI</name>
<evidence type="ECO:0000313" key="1">
    <source>
        <dbReference type="EMBL" id="GKV37704.1"/>
    </source>
</evidence>
<sequence>MRAETIRLRKEINKMDVAVKKKKKVVKLEKKKLNRCLTENLLLSVTEHLLRGILFPPGGNY</sequence>
<evidence type="ECO:0000313" key="2">
    <source>
        <dbReference type="Proteomes" id="UP001054252"/>
    </source>
</evidence>
<dbReference type="AlphaFoldDB" id="A0AAV5LLE9"/>
<gene>
    <name evidence="1" type="ORF">SLEP1_g45699</name>
</gene>
<accession>A0AAV5LLE9</accession>
<protein>
    <submittedName>
        <fullName evidence="1">Uncharacterized protein</fullName>
    </submittedName>
</protein>
<dbReference type="Proteomes" id="UP001054252">
    <property type="component" value="Unassembled WGS sequence"/>
</dbReference>
<comment type="caution">
    <text evidence="1">The sequence shown here is derived from an EMBL/GenBank/DDBJ whole genome shotgun (WGS) entry which is preliminary data.</text>
</comment>